<dbReference type="InterPro" id="IPR023213">
    <property type="entry name" value="CAT-like_dom_sf"/>
</dbReference>
<sequence length="443" mass="49221">MGVEINQSFECIWHEIRPGVVQRSMTPLECFFTPDLSWSVWSSIKLGSVPNACDSDEVLINQLRRAWIRVLYEQPQLVSIFNFHERTCTYITATEESLTTCLEETFIIEEDSQNSIATRNRPILCFEKSTRRLSFRAPHYYIDGIGVILLLGDIVKFLSNPERTTFGGEVKNIPPVFDIAACVPEPQAADLERGAQLTQKFLQNQPSIGLPFQDRPSAPHSVSKICLSIEDSKNIVSAGKARGLTVTHAVHAALIQATAELNPEAAEKYYTSIHIYNSRSQVQPKYQRQSTLHCSAFPMIVENPSTRDVGGLSEEMKKLYVGINQDKNIAKAHSPWWSGLVTALSAAGNPPAASTPMLSSLGVIEKLLPEEVEGVKFEDFKFGIDIKGPVVTVYLWNWGGRINFSAAWDRGSFQEGEIDEFLSRIVGKLATPLGVTVSLKKSS</sequence>
<dbReference type="STRING" id="1745343.A0A2J6PD80"/>
<dbReference type="PANTHER" id="PTHR42034">
    <property type="entry name" value="CHROMOSOME 7, WHOLE GENOME SHOTGUN SEQUENCE-RELATED"/>
    <property type="match status" value="1"/>
</dbReference>
<comment type="similarity">
    <text evidence="1">Belongs to the trichothecene O-acetyltransferase family.</text>
</comment>
<evidence type="ECO:0000256" key="1">
    <source>
        <dbReference type="ARBA" id="ARBA00006439"/>
    </source>
</evidence>
<dbReference type="Gene3D" id="3.30.559.30">
    <property type="entry name" value="Nonribosomal peptide synthetase, condensation domain"/>
    <property type="match status" value="1"/>
</dbReference>
<proteinExistence type="inferred from homology"/>
<dbReference type="OrthoDB" id="2548233at2759"/>
<dbReference type="Gene3D" id="3.30.559.10">
    <property type="entry name" value="Chloramphenicol acetyltransferase-like domain"/>
    <property type="match status" value="1"/>
</dbReference>
<dbReference type="AlphaFoldDB" id="A0A2J6PD80"/>
<dbReference type="GO" id="GO:0043386">
    <property type="term" value="P:mycotoxin biosynthetic process"/>
    <property type="evidence" value="ECO:0007669"/>
    <property type="project" value="InterPro"/>
</dbReference>
<evidence type="ECO:0008006" key="5">
    <source>
        <dbReference type="Google" id="ProtNLM"/>
    </source>
</evidence>
<organism evidence="3 4">
    <name type="scientific">Hyaloscypha hepaticicola</name>
    <dbReference type="NCBI Taxonomy" id="2082293"/>
    <lineage>
        <taxon>Eukaryota</taxon>
        <taxon>Fungi</taxon>
        <taxon>Dikarya</taxon>
        <taxon>Ascomycota</taxon>
        <taxon>Pezizomycotina</taxon>
        <taxon>Leotiomycetes</taxon>
        <taxon>Helotiales</taxon>
        <taxon>Hyaloscyphaceae</taxon>
        <taxon>Hyaloscypha</taxon>
    </lineage>
</organism>
<gene>
    <name evidence="3" type="ORF">NA56DRAFT_666732</name>
</gene>
<evidence type="ECO:0000313" key="3">
    <source>
        <dbReference type="EMBL" id="PMD11992.1"/>
    </source>
</evidence>
<reference evidence="3 4" key="1">
    <citation type="submission" date="2016-05" db="EMBL/GenBank/DDBJ databases">
        <title>A degradative enzymes factory behind the ericoid mycorrhizal symbiosis.</title>
        <authorList>
            <consortium name="DOE Joint Genome Institute"/>
            <person name="Martino E."/>
            <person name="Morin E."/>
            <person name="Grelet G."/>
            <person name="Kuo A."/>
            <person name="Kohler A."/>
            <person name="Daghino S."/>
            <person name="Barry K."/>
            <person name="Choi C."/>
            <person name="Cichocki N."/>
            <person name="Clum A."/>
            <person name="Copeland A."/>
            <person name="Hainaut M."/>
            <person name="Haridas S."/>
            <person name="Labutti K."/>
            <person name="Lindquist E."/>
            <person name="Lipzen A."/>
            <person name="Khouja H.-R."/>
            <person name="Murat C."/>
            <person name="Ohm R."/>
            <person name="Olson A."/>
            <person name="Spatafora J."/>
            <person name="Veneault-Fourrey C."/>
            <person name="Henrissat B."/>
            <person name="Grigoriev I."/>
            <person name="Martin F."/>
            <person name="Perotto S."/>
        </authorList>
    </citation>
    <scope>NUCLEOTIDE SEQUENCE [LARGE SCALE GENOMIC DNA]</scope>
    <source>
        <strain evidence="3 4">UAMH 7357</strain>
    </source>
</reference>
<dbReference type="Proteomes" id="UP000235672">
    <property type="component" value="Unassembled WGS sequence"/>
</dbReference>
<dbReference type="InterPro" id="IPR009992">
    <property type="entry name" value="Tri3/Sat12/Sat16/Mac1"/>
</dbReference>
<dbReference type="EMBL" id="KZ613578">
    <property type="protein sequence ID" value="PMD11992.1"/>
    <property type="molecule type" value="Genomic_DNA"/>
</dbReference>
<accession>A0A2J6PD80</accession>
<protein>
    <recommendedName>
        <fullName evidence="5">CoA-dependent acyltransferase</fullName>
    </recommendedName>
</protein>
<dbReference type="GO" id="GO:0016407">
    <property type="term" value="F:acetyltransferase activity"/>
    <property type="evidence" value="ECO:0007669"/>
    <property type="project" value="InterPro"/>
</dbReference>
<evidence type="ECO:0000313" key="4">
    <source>
        <dbReference type="Proteomes" id="UP000235672"/>
    </source>
</evidence>
<dbReference type="Pfam" id="PF07428">
    <property type="entry name" value="Tri3"/>
    <property type="match status" value="1"/>
</dbReference>
<evidence type="ECO:0000256" key="2">
    <source>
        <dbReference type="ARBA" id="ARBA00022679"/>
    </source>
</evidence>
<name>A0A2J6PD80_9HELO</name>
<dbReference type="PANTHER" id="PTHR42034:SF1">
    <property type="entry name" value="CONDENSATION DOMAIN-CONTAINING PROTEIN"/>
    <property type="match status" value="1"/>
</dbReference>
<keyword evidence="4" id="KW-1185">Reference proteome</keyword>
<keyword evidence="2" id="KW-0808">Transferase</keyword>